<reference evidence="4" key="2">
    <citation type="journal article" date="2020" name="Data Brief">
        <title>Transcriptome dataset of Babesia bovis life stages within vertebrate and invertebrate hosts.</title>
        <authorList>
            <person name="Ueti M.W."/>
            <person name="Johnson W.C."/>
            <person name="Kappmeyer L.S."/>
            <person name="Herndon D.R."/>
            <person name="Mousel M.R."/>
            <person name="Reif K.E."/>
            <person name="Taus N.S."/>
            <person name="Ifeonu O.O."/>
            <person name="Silva J.C."/>
            <person name="Suarez C.E."/>
            <person name="Brayton K.A."/>
        </authorList>
    </citation>
    <scope>NUCLEOTIDE SEQUENCE [LARGE SCALE GENOMIC DNA]</scope>
</reference>
<name>A7AP50_BABBO</name>
<feature type="signal peptide" evidence="1">
    <location>
        <begin position="1"/>
        <end position="24"/>
    </location>
</feature>
<dbReference type="GeneID" id="5480154"/>
<dbReference type="InParanoid" id="A7AP50"/>
<gene>
    <name evidence="3" type="ORF">BBOV_III007740</name>
</gene>
<evidence type="ECO:0000259" key="2">
    <source>
        <dbReference type="Pfam" id="PF23503"/>
    </source>
</evidence>
<accession>A7AP50</accession>
<dbReference type="InterPro" id="IPR056315">
    <property type="entry name" value="SmORF-like_dom_apicomplexa"/>
</dbReference>
<keyword evidence="1" id="KW-0732">Signal</keyword>
<reference evidence="3 4" key="1">
    <citation type="journal article" date="2007" name="PLoS Pathog.">
        <title>Genome sequence of Babesia bovis and comparative analysis of apicomplexan hemoprotozoa.</title>
        <authorList>
            <person name="Brayton K.A."/>
            <person name="Lau A.O.T."/>
            <person name="Herndon D.R."/>
            <person name="Hannick L."/>
            <person name="Kappmeyer L.S."/>
            <person name="Berens S.J."/>
            <person name="Bidwell S.L."/>
            <person name="Brown W.C."/>
            <person name="Crabtree J."/>
            <person name="Fadrosh D."/>
            <person name="Feldblum T."/>
            <person name="Forberger H.A."/>
            <person name="Haas B.J."/>
            <person name="Howell J.M."/>
            <person name="Khouri H."/>
            <person name="Koo H."/>
            <person name="Mann D.J."/>
            <person name="Norimine J."/>
            <person name="Paulsen I.T."/>
            <person name="Radune D."/>
            <person name="Ren Q."/>
            <person name="Smith R.K. Jr."/>
            <person name="Suarez C.E."/>
            <person name="White O."/>
            <person name="Wortman J.R."/>
            <person name="Knowles D.P. Jr."/>
            <person name="McElwain T.F."/>
            <person name="Nene V.M."/>
        </authorList>
    </citation>
    <scope>NUCLEOTIDE SEQUENCE [LARGE SCALE GENOMIC DNA]</scope>
    <source>
        <strain evidence="3">T2Bo</strain>
    </source>
</reference>
<keyword evidence="4" id="KW-1185">Reference proteome</keyword>
<feature type="chain" id="PRO_5002706132" evidence="1">
    <location>
        <begin position="25"/>
        <end position="186"/>
    </location>
</feature>
<dbReference type="EMBL" id="AAXT01000001">
    <property type="protein sequence ID" value="EDO08334.1"/>
    <property type="molecule type" value="Genomic_DNA"/>
</dbReference>
<reference evidence="4" key="3">
    <citation type="journal article" date="2021" name="Int. J. Parasitol.">
        <title>Comparative analysis of gene expression between Babesia bovis blood stages and kinetes allowed by improved genome annotation.</title>
        <authorList>
            <person name="Ueti M.W."/>
            <person name="Johnson W.C."/>
            <person name="Kappmeyer L.S."/>
            <person name="Herndon D.R."/>
            <person name="Mousel M.R."/>
            <person name="Reif K.E."/>
            <person name="Taus N.S."/>
            <person name="Ifeonu O.O."/>
            <person name="Silva J.C."/>
            <person name="Suarez C.E."/>
            <person name="Brayton K.A."/>
        </authorList>
    </citation>
    <scope>NUCLEOTIDE SEQUENCE [LARGE SCALE GENOMIC DNA]</scope>
</reference>
<dbReference type="KEGG" id="bbo:BBOV_III007740"/>
<evidence type="ECO:0000313" key="3">
    <source>
        <dbReference type="EMBL" id="EDO08334.1"/>
    </source>
</evidence>
<feature type="domain" description="SmORF-like" evidence="2">
    <location>
        <begin position="1"/>
        <end position="90"/>
    </location>
</feature>
<dbReference type="RefSeq" id="XP_001611902.1">
    <property type="nucleotide sequence ID" value="XM_001611852.1"/>
</dbReference>
<dbReference type="AlphaFoldDB" id="A7AP50"/>
<evidence type="ECO:0000313" key="4">
    <source>
        <dbReference type="Proteomes" id="UP000002173"/>
    </source>
</evidence>
<evidence type="ECO:0000256" key="1">
    <source>
        <dbReference type="SAM" id="SignalP"/>
    </source>
</evidence>
<dbReference type="VEuPathDB" id="PiroplasmaDB:BBOV_III007740"/>
<dbReference type="Proteomes" id="UP000002173">
    <property type="component" value="Unassembled WGS sequence"/>
</dbReference>
<comment type="caution">
    <text evidence="3">The sequence shown here is derived from an EMBL/GenBank/DDBJ whole genome shotgun (WGS) entry which is preliminary data.</text>
</comment>
<sequence>MVALNMLWKLSIVVAFGFSATATSTDIAPEQPKKESFLSRFFGKNEKSATKSHDVSEPTKIDTQKHSETGLPKYDVEWYLLPKPENRAALRSFLPWYLSLSVPYDCNEAIETEVEQDIREYFLWSDFEWYMLPEPGSRTTLLNLLPPDLASMIPEDCNEPIEFAVEKQIWKYLSSSEHEQQAMRPS</sequence>
<organism evidence="3 4">
    <name type="scientific">Babesia bovis</name>
    <dbReference type="NCBI Taxonomy" id="5865"/>
    <lineage>
        <taxon>Eukaryota</taxon>
        <taxon>Sar</taxon>
        <taxon>Alveolata</taxon>
        <taxon>Apicomplexa</taxon>
        <taxon>Aconoidasida</taxon>
        <taxon>Piroplasmida</taxon>
        <taxon>Babesiidae</taxon>
        <taxon>Babesia</taxon>
    </lineage>
</organism>
<proteinExistence type="predicted"/>
<protein>
    <submittedName>
        <fullName evidence="3">SmORF</fullName>
    </submittedName>
</protein>
<dbReference type="Pfam" id="PF23503">
    <property type="entry name" value="Microp_apicomplexa_5"/>
    <property type="match status" value="1"/>
</dbReference>